<dbReference type="EMBL" id="LKEA01000001">
    <property type="protein sequence ID" value="ROW12661.1"/>
    <property type="molecule type" value="Genomic_DNA"/>
</dbReference>
<comment type="caution">
    <text evidence="1">The sequence shown here is derived from an EMBL/GenBank/DDBJ whole genome shotgun (WGS) entry which is preliminary data.</text>
</comment>
<proteinExistence type="predicted"/>
<gene>
    <name evidence="1" type="ORF">VMCG_00172</name>
</gene>
<protein>
    <submittedName>
        <fullName evidence="1">Uncharacterized protein</fullName>
    </submittedName>
</protein>
<sequence>MHVIRPDSLTILARCHEGEHLNQPLHDENNHLRGGVIGWHDQDLIPLPTTRTPLAIIDHHTLITTILPARHRLLVNQPRHLQRRFKRLFGLPVHHKLNAPEQSPTTDITDVRVAAQPLPEQVPKVPTLFPNIAQQTIPLDDPLHRQRRGGHDGVVLEGVAVRERRAGPRHLIHNAPTGQHRRARLVPARQALPDALRGGNAAEGRADDGLGDEGCYGAGTNLREDLFELGGLAPDEVLVGFSGELLAVGVASWYVVDIRQEDLFEVGSSRSVPGQ</sequence>
<name>A0A423X9M9_9PEZI</name>
<dbReference type="AlphaFoldDB" id="A0A423X9M9"/>
<accession>A0A423X9M9</accession>
<keyword evidence="2" id="KW-1185">Reference proteome</keyword>
<organism evidence="1 2">
    <name type="scientific">Cytospora schulzeri</name>
    <dbReference type="NCBI Taxonomy" id="448051"/>
    <lineage>
        <taxon>Eukaryota</taxon>
        <taxon>Fungi</taxon>
        <taxon>Dikarya</taxon>
        <taxon>Ascomycota</taxon>
        <taxon>Pezizomycotina</taxon>
        <taxon>Sordariomycetes</taxon>
        <taxon>Sordariomycetidae</taxon>
        <taxon>Diaporthales</taxon>
        <taxon>Cytosporaceae</taxon>
        <taxon>Cytospora</taxon>
    </lineage>
</organism>
<evidence type="ECO:0000313" key="1">
    <source>
        <dbReference type="EMBL" id="ROW12661.1"/>
    </source>
</evidence>
<dbReference type="Proteomes" id="UP000283895">
    <property type="component" value="Unassembled WGS sequence"/>
</dbReference>
<evidence type="ECO:0000313" key="2">
    <source>
        <dbReference type="Proteomes" id="UP000283895"/>
    </source>
</evidence>
<reference evidence="1 2" key="1">
    <citation type="submission" date="2015-09" db="EMBL/GenBank/DDBJ databases">
        <title>Host preference determinants of Valsa canker pathogens revealed by comparative genomics.</title>
        <authorList>
            <person name="Yin Z."/>
            <person name="Huang L."/>
        </authorList>
    </citation>
    <scope>NUCLEOTIDE SEQUENCE [LARGE SCALE GENOMIC DNA]</scope>
    <source>
        <strain evidence="1 2">03-1</strain>
    </source>
</reference>